<dbReference type="PROSITE" id="PS51677">
    <property type="entry name" value="NODB"/>
    <property type="match status" value="1"/>
</dbReference>
<dbReference type="InterPro" id="IPR011330">
    <property type="entry name" value="Glyco_hydro/deAcase_b/a-brl"/>
</dbReference>
<dbReference type="Pfam" id="PF01522">
    <property type="entry name" value="Polysacc_deac_1"/>
    <property type="match status" value="1"/>
</dbReference>
<gene>
    <name evidence="5" type="ORF">H9655_01755</name>
</gene>
<evidence type="ECO:0000313" key="5">
    <source>
        <dbReference type="EMBL" id="MBD7935740.1"/>
    </source>
</evidence>
<feature type="domain" description="NodB homology" evidence="4">
    <location>
        <begin position="47"/>
        <end position="232"/>
    </location>
</feature>
<dbReference type="RefSeq" id="WP_191810309.1">
    <property type="nucleotide sequence ID" value="NZ_JACSQT010000001.1"/>
</dbReference>
<evidence type="ECO:0000256" key="2">
    <source>
        <dbReference type="ARBA" id="ARBA00022801"/>
    </source>
</evidence>
<dbReference type="PANTHER" id="PTHR10587">
    <property type="entry name" value="GLYCOSYL TRANSFERASE-RELATED"/>
    <property type="match status" value="1"/>
</dbReference>
<evidence type="ECO:0000259" key="4">
    <source>
        <dbReference type="PROSITE" id="PS51677"/>
    </source>
</evidence>
<dbReference type="InterPro" id="IPR050248">
    <property type="entry name" value="Polysacc_deacetylase_ArnD"/>
</dbReference>
<accession>A0ABR8QJP6</accession>
<dbReference type="SUPFAM" id="SSF88713">
    <property type="entry name" value="Glycoside hydrolase/deacetylase"/>
    <property type="match status" value="1"/>
</dbReference>
<keyword evidence="1" id="KW-0479">Metal-binding</keyword>
<dbReference type="EMBL" id="JACSQT010000001">
    <property type="protein sequence ID" value="MBD7935740.1"/>
    <property type="molecule type" value="Genomic_DNA"/>
</dbReference>
<feature type="signal peptide" evidence="3">
    <location>
        <begin position="1"/>
        <end position="22"/>
    </location>
</feature>
<reference evidence="5 6" key="1">
    <citation type="submission" date="2020-08" db="EMBL/GenBank/DDBJ databases">
        <title>A Genomic Blueprint of the Chicken Gut Microbiome.</title>
        <authorList>
            <person name="Gilroy R."/>
            <person name="Ravi A."/>
            <person name="Getino M."/>
            <person name="Pursley I."/>
            <person name="Horton D.L."/>
            <person name="Alikhan N.-F."/>
            <person name="Baker D."/>
            <person name="Gharbi K."/>
            <person name="Hall N."/>
            <person name="Watson M."/>
            <person name="Adriaenssens E.M."/>
            <person name="Foster-Nyarko E."/>
            <person name="Jarju S."/>
            <person name="Secka A."/>
            <person name="Antonio M."/>
            <person name="Oren A."/>
            <person name="Chaudhuri R."/>
            <person name="La Ragione R.M."/>
            <person name="Hildebrand F."/>
            <person name="Pallen M.J."/>
        </authorList>
    </citation>
    <scope>NUCLEOTIDE SEQUENCE [LARGE SCALE GENOMIC DNA]</scope>
    <source>
        <strain evidence="5 6">Sa5YUA1</strain>
    </source>
</reference>
<evidence type="ECO:0000256" key="3">
    <source>
        <dbReference type="SAM" id="SignalP"/>
    </source>
</evidence>
<proteinExistence type="predicted"/>
<name>A0ABR8QJP6_9BACI</name>
<evidence type="ECO:0000256" key="1">
    <source>
        <dbReference type="ARBA" id="ARBA00022723"/>
    </source>
</evidence>
<dbReference type="PANTHER" id="PTHR10587:SF133">
    <property type="entry name" value="CHITIN DEACETYLASE 1-RELATED"/>
    <property type="match status" value="1"/>
</dbReference>
<feature type="chain" id="PRO_5046029619" evidence="3">
    <location>
        <begin position="23"/>
        <end position="250"/>
    </location>
</feature>
<dbReference type="Gene3D" id="3.20.20.370">
    <property type="entry name" value="Glycoside hydrolase/deacetylase"/>
    <property type="match status" value="1"/>
</dbReference>
<evidence type="ECO:0000313" key="6">
    <source>
        <dbReference type="Proteomes" id="UP000657931"/>
    </source>
</evidence>
<keyword evidence="3" id="KW-0732">Signal</keyword>
<comment type="caution">
    <text evidence="5">The sequence shown here is derived from an EMBL/GenBank/DDBJ whole genome shotgun (WGS) entry which is preliminary data.</text>
</comment>
<organism evidence="5 6">
    <name type="scientific">Cytobacillus stercorigallinarum</name>
    <dbReference type="NCBI Taxonomy" id="2762240"/>
    <lineage>
        <taxon>Bacteria</taxon>
        <taxon>Bacillati</taxon>
        <taxon>Bacillota</taxon>
        <taxon>Bacilli</taxon>
        <taxon>Bacillales</taxon>
        <taxon>Bacillaceae</taxon>
        <taxon>Cytobacillus</taxon>
    </lineage>
</organism>
<protein>
    <submittedName>
        <fullName evidence="5">Polysaccharide deacetylase family protein</fullName>
    </submittedName>
</protein>
<keyword evidence="2" id="KW-0378">Hydrolase</keyword>
<keyword evidence="6" id="KW-1185">Reference proteome</keyword>
<dbReference type="CDD" id="cd10917">
    <property type="entry name" value="CE4_NodB_like_6s_7s"/>
    <property type="match status" value="1"/>
</dbReference>
<dbReference type="Proteomes" id="UP000657931">
    <property type="component" value="Unassembled WGS sequence"/>
</dbReference>
<sequence>MRIRCCFFVFILIVFIPFNVSEASTKERVEYEYMGQAIWDFCHMKGNYVAVTFDDGPDPVYTPQILDLLKKYQVKATFFVVGKKAKDFPQVIQRINNEGHEIANHTYNHEYNAMITEEKLTKELKKTDEVVKAITSKSMTLYRPVAGIYNDTIMNTATKQGYLVTMWSWHQDPKDWMNPGVYPIYHHVSTAMKPGDVIVLHDSGGDRSQTVFALEEILKTMKNNDFKGVTVSELILLSQEIPTTIFDTKQ</sequence>
<dbReference type="InterPro" id="IPR002509">
    <property type="entry name" value="NODB_dom"/>
</dbReference>